<name>A0A1I3GWZ5_9ACTN</name>
<dbReference type="InterPro" id="IPR003439">
    <property type="entry name" value="ABC_transporter-like_ATP-bd"/>
</dbReference>
<dbReference type="GO" id="GO:0016887">
    <property type="term" value="F:ATP hydrolysis activity"/>
    <property type="evidence" value="ECO:0007669"/>
    <property type="project" value="InterPro"/>
</dbReference>
<keyword evidence="4" id="KW-0812">Transmembrane</keyword>
<dbReference type="PANTHER" id="PTHR42939:SF1">
    <property type="entry name" value="ABC TRANSPORTER ATP-BINDING PROTEIN ALBC-RELATED"/>
    <property type="match status" value="1"/>
</dbReference>
<keyword evidence="7" id="KW-1185">Reference proteome</keyword>
<feature type="transmembrane region" description="Helical" evidence="4">
    <location>
        <begin position="206"/>
        <end position="227"/>
    </location>
</feature>
<dbReference type="EMBL" id="FOQY01000002">
    <property type="protein sequence ID" value="SFI27933.1"/>
    <property type="molecule type" value="Genomic_DNA"/>
</dbReference>
<evidence type="ECO:0000313" key="7">
    <source>
        <dbReference type="Proteomes" id="UP000199111"/>
    </source>
</evidence>
<dbReference type="InterPro" id="IPR027417">
    <property type="entry name" value="P-loop_NTPase"/>
</dbReference>
<feature type="domain" description="ABC transporter" evidence="5">
    <location>
        <begin position="2"/>
        <end position="115"/>
    </location>
</feature>
<accession>A0A1I3GWZ5</accession>
<dbReference type="GO" id="GO:0005524">
    <property type="term" value="F:ATP binding"/>
    <property type="evidence" value="ECO:0007669"/>
    <property type="project" value="UniProtKB-KW"/>
</dbReference>
<dbReference type="Proteomes" id="UP000199111">
    <property type="component" value="Unassembled WGS sequence"/>
</dbReference>
<evidence type="ECO:0000259" key="5">
    <source>
        <dbReference type="Pfam" id="PF00005"/>
    </source>
</evidence>
<dbReference type="PANTHER" id="PTHR42939">
    <property type="entry name" value="ABC TRANSPORTER ATP-BINDING PROTEIN ALBC-RELATED"/>
    <property type="match status" value="1"/>
</dbReference>
<proteinExistence type="predicted"/>
<keyword evidence="4" id="KW-1133">Transmembrane helix</keyword>
<keyword evidence="3" id="KW-0067">ATP-binding</keyword>
<keyword evidence="2" id="KW-0547">Nucleotide-binding</keyword>
<protein>
    <submittedName>
        <fullName evidence="6">ABC transporter</fullName>
    </submittedName>
</protein>
<dbReference type="AlphaFoldDB" id="A0A1I3GWZ5"/>
<feature type="transmembrane region" description="Helical" evidence="4">
    <location>
        <begin position="274"/>
        <end position="301"/>
    </location>
</feature>
<dbReference type="SUPFAM" id="SSF52540">
    <property type="entry name" value="P-loop containing nucleoside triphosphate hydrolases"/>
    <property type="match status" value="1"/>
</dbReference>
<organism evidence="6 7">
    <name type="scientific">Streptosporangium canum</name>
    <dbReference type="NCBI Taxonomy" id="324952"/>
    <lineage>
        <taxon>Bacteria</taxon>
        <taxon>Bacillati</taxon>
        <taxon>Actinomycetota</taxon>
        <taxon>Actinomycetes</taxon>
        <taxon>Streptosporangiales</taxon>
        <taxon>Streptosporangiaceae</taxon>
        <taxon>Streptosporangium</taxon>
    </lineage>
</organism>
<keyword evidence="4" id="KW-0472">Membrane</keyword>
<reference evidence="7" key="1">
    <citation type="submission" date="2016-10" db="EMBL/GenBank/DDBJ databases">
        <authorList>
            <person name="Varghese N."/>
            <person name="Submissions S."/>
        </authorList>
    </citation>
    <scope>NUCLEOTIDE SEQUENCE [LARGE SCALE GENOMIC DNA]</scope>
    <source>
        <strain evidence="7">CGMCC 4.2126</strain>
    </source>
</reference>
<feature type="transmembrane region" description="Helical" evidence="4">
    <location>
        <begin position="234"/>
        <end position="254"/>
    </location>
</feature>
<gene>
    <name evidence="6" type="ORF">SAMN05216275_102255</name>
</gene>
<evidence type="ECO:0000256" key="3">
    <source>
        <dbReference type="ARBA" id="ARBA00022840"/>
    </source>
</evidence>
<evidence type="ECO:0000256" key="4">
    <source>
        <dbReference type="SAM" id="Phobius"/>
    </source>
</evidence>
<dbReference type="Pfam" id="PF00005">
    <property type="entry name" value="ABC_tran"/>
    <property type="match status" value="1"/>
</dbReference>
<evidence type="ECO:0000313" key="6">
    <source>
        <dbReference type="EMBL" id="SFI27933.1"/>
    </source>
</evidence>
<dbReference type="Gene3D" id="3.40.50.300">
    <property type="entry name" value="P-loop containing nucleotide triphosphate hydrolases"/>
    <property type="match status" value="1"/>
</dbReference>
<evidence type="ECO:0000256" key="1">
    <source>
        <dbReference type="ARBA" id="ARBA00022448"/>
    </source>
</evidence>
<sequence>MHGFLGPNGAGKSTTIRILLGLMRADSGAASPLGGDPWADATDLHRRLAYVPGDVTLWPNLSGGEVIDLLGRLRGGIDAQRRKSLLERFELDPRKKGRAYSKGNRQKVALLAAAAHALSARRDLAAGLLPPRLGPATAAPGLRSPLALAWQLHRGQVVGWSVGFAVGGLALGGAVSGGLEGQIDLGTAAGLGYGLSTGDLGRLPQVLGAALVYLPAVWVMTGIAAALVGLLPRLAMAGWGVWVGFILLDVFGMLGQVDEKLLDIIPFTHVPWVVLGQMSTAPLVGLTAVAAVLAALGVVGLRRRDLA</sequence>
<keyword evidence="1" id="KW-0813">Transport</keyword>
<evidence type="ECO:0000256" key="2">
    <source>
        <dbReference type="ARBA" id="ARBA00022741"/>
    </source>
</evidence>
<dbReference type="InterPro" id="IPR051782">
    <property type="entry name" value="ABC_Transporter_VariousFunc"/>
</dbReference>